<dbReference type="SUPFAM" id="SSF46785">
    <property type="entry name" value="Winged helix' DNA-binding domain"/>
    <property type="match status" value="1"/>
</dbReference>
<dbReference type="InterPro" id="IPR007421">
    <property type="entry name" value="Schlafen_AlbA_2_dom"/>
</dbReference>
<dbReference type="RefSeq" id="WP_117715097.1">
    <property type="nucleotide sequence ID" value="NZ_QSTI01000013.1"/>
</dbReference>
<dbReference type="PANTHER" id="PTHR30595:SF6">
    <property type="entry name" value="SCHLAFEN ALBA-2 DOMAIN-CONTAINING PROTEIN"/>
    <property type="match status" value="1"/>
</dbReference>
<gene>
    <name evidence="2" type="ORF">DXC13_09275</name>
</gene>
<dbReference type="InterPro" id="IPR038461">
    <property type="entry name" value="Schlafen_AlbA_2_dom_sf"/>
</dbReference>
<dbReference type="PANTHER" id="PTHR30595">
    <property type="entry name" value="GLPR-RELATED TRANSCRIPTIONAL REPRESSOR"/>
    <property type="match status" value="1"/>
</dbReference>
<organism evidence="2 3">
    <name type="scientific">Agathobacter rectalis</name>
    <dbReference type="NCBI Taxonomy" id="39491"/>
    <lineage>
        <taxon>Bacteria</taxon>
        <taxon>Bacillati</taxon>
        <taxon>Bacillota</taxon>
        <taxon>Clostridia</taxon>
        <taxon>Lachnospirales</taxon>
        <taxon>Lachnospiraceae</taxon>
        <taxon>Agathobacter</taxon>
    </lineage>
</organism>
<dbReference type="Pfam" id="PF13749">
    <property type="entry name" value="HATPase_c_4"/>
    <property type="match status" value="1"/>
</dbReference>
<dbReference type="InterPro" id="IPR038475">
    <property type="entry name" value="RecG_C_sf"/>
</dbReference>
<evidence type="ECO:0000259" key="1">
    <source>
        <dbReference type="Pfam" id="PF04326"/>
    </source>
</evidence>
<evidence type="ECO:0000313" key="2">
    <source>
        <dbReference type="EMBL" id="RGM48725.1"/>
    </source>
</evidence>
<reference evidence="2 3" key="1">
    <citation type="submission" date="2018-08" db="EMBL/GenBank/DDBJ databases">
        <title>A genome reference for cultivated species of the human gut microbiota.</title>
        <authorList>
            <person name="Zou Y."/>
            <person name="Xue W."/>
            <person name="Luo G."/>
        </authorList>
    </citation>
    <scope>NUCLEOTIDE SEQUENCE [LARGE SCALE GENOMIC DNA]</scope>
    <source>
        <strain evidence="2 3">OM08-12AT</strain>
    </source>
</reference>
<dbReference type="Gene3D" id="1.10.10.10">
    <property type="entry name" value="Winged helix-like DNA-binding domain superfamily/Winged helix DNA-binding domain"/>
    <property type="match status" value="1"/>
</dbReference>
<dbReference type="Gene3D" id="3.30.950.30">
    <property type="entry name" value="Schlafen, AAA domain"/>
    <property type="match status" value="1"/>
</dbReference>
<proteinExistence type="predicted"/>
<name>A0A3E4X2M5_9FIRM</name>
<protein>
    <submittedName>
        <fullName evidence="2">Winged helix-turn-helix transcriptional regulator</fullName>
    </submittedName>
</protein>
<evidence type="ECO:0000313" key="3">
    <source>
        <dbReference type="Proteomes" id="UP000260717"/>
    </source>
</evidence>
<dbReference type="AlphaFoldDB" id="A0A3E4X2M5"/>
<dbReference type="Pfam" id="PF04326">
    <property type="entry name" value="SLFN_AlbA_2"/>
    <property type="match status" value="1"/>
</dbReference>
<dbReference type="InterPro" id="IPR036390">
    <property type="entry name" value="WH_DNA-bd_sf"/>
</dbReference>
<sequence length="471" mass="52837">MDIKQLIGETTDYDKKLALEEKKPKSWCKGISAFANCFGGKLIFGVSNDSELVGLVDAEGDAEKISEAIKIHLNPIPEFRLSFEKDEDKTFVIVEVLKGQQTPYYYEGDGQLIAFMRIGNESVPATPSQLRELVLRGSGESYDSLKSRYDFGNMSFTKLKSVYKQRTGNTFEDTDYESFGLIDEKGNLTNAGALLADESPVRHSRLFCTRWNGLSKASGIVDALDDKEYTGSLVTLLQDGTDFVRNNSKKAWRKVGNGRIEMPDYPDRAVLEGVVNALIHRNYMEIGSEVHIDMFDDRIEIYSPGGMVSGISLEGKDLLKIPSKRRNPILADIFSRLKYMERRGSGFKKILADYEGQVEFDESKMPVFDADNDDFTLTLYNLNYEHDYVMSVNDTMNGTQGGTQDGTQGGTQDKLQKQIFDMIEENPQISTSEIATKLGVGVRTVKRRIKQMPNISYVGSGYSGHWEIKGE</sequence>
<comment type="caution">
    <text evidence="2">The sequence shown here is derived from an EMBL/GenBank/DDBJ whole genome shotgun (WGS) entry which is preliminary data.</text>
</comment>
<dbReference type="Gene3D" id="3.30.565.60">
    <property type="match status" value="1"/>
</dbReference>
<accession>A0A3E4X2M5</accession>
<feature type="domain" description="Schlafen AlbA-2" evidence="1">
    <location>
        <begin position="9"/>
        <end position="125"/>
    </location>
</feature>
<dbReference type="InterPro" id="IPR036388">
    <property type="entry name" value="WH-like_DNA-bd_sf"/>
</dbReference>
<dbReference type="EMBL" id="QSTI01000013">
    <property type="protein sequence ID" value="RGM48725.1"/>
    <property type="molecule type" value="Genomic_DNA"/>
</dbReference>
<dbReference type="Proteomes" id="UP000260717">
    <property type="component" value="Unassembled WGS sequence"/>
</dbReference>
<dbReference type="Pfam" id="PF13412">
    <property type="entry name" value="HTH_24"/>
    <property type="match status" value="1"/>
</dbReference>